<dbReference type="AlphaFoldDB" id="A0A9D1M4C4"/>
<dbReference type="InterPro" id="IPR030930">
    <property type="entry name" value="AIDA"/>
</dbReference>
<feature type="compositionally biased region" description="Gly residues" evidence="1">
    <location>
        <begin position="244"/>
        <end position="258"/>
    </location>
</feature>
<dbReference type="NCBIfam" id="TIGR01414">
    <property type="entry name" value="autotrans_barl"/>
    <property type="match status" value="1"/>
</dbReference>
<dbReference type="SUPFAM" id="SSF103515">
    <property type="entry name" value="Autotransporter"/>
    <property type="match status" value="1"/>
</dbReference>
<dbReference type="SMART" id="SM00869">
    <property type="entry name" value="Autotransporter"/>
    <property type="match status" value="1"/>
</dbReference>
<evidence type="ECO:0000256" key="1">
    <source>
        <dbReference type="SAM" id="MobiDB-lite"/>
    </source>
</evidence>
<dbReference type="GO" id="GO:0019867">
    <property type="term" value="C:outer membrane"/>
    <property type="evidence" value="ECO:0007669"/>
    <property type="project" value="InterPro"/>
</dbReference>
<dbReference type="NCBIfam" id="TIGR04415">
    <property type="entry name" value="O_hepto_targRPT"/>
    <property type="match status" value="5"/>
</dbReference>
<feature type="region of interest" description="Disordered" evidence="1">
    <location>
        <begin position="202"/>
        <end position="281"/>
    </location>
</feature>
<keyword evidence="2" id="KW-0732">Signal</keyword>
<dbReference type="InterPro" id="IPR005546">
    <property type="entry name" value="Autotransporte_beta"/>
</dbReference>
<feature type="signal peptide" evidence="2">
    <location>
        <begin position="1"/>
        <end position="34"/>
    </location>
</feature>
<accession>A0A9D1M4C4</accession>
<dbReference type="InterPro" id="IPR012332">
    <property type="entry name" value="Autotransporter_pectin_lyase_C"/>
</dbReference>
<feature type="compositionally biased region" description="Low complexity" evidence="1">
    <location>
        <begin position="259"/>
        <end position="281"/>
    </location>
</feature>
<feature type="domain" description="Autotransporter" evidence="3">
    <location>
        <begin position="902"/>
        <end position="1169"/>
    </location>
</feature>
<feature type="compositionally biased region" description="Low complexity" evidence="1">
    <location>
        <begin position="226"/>
        <end position="236"/>
    </location>
</feature>
<name>A0A9D1M4C4_9PROT</name>
<sequence>MITKAGKVMTKKFLFISSFFYLAAAALPMTEARAADPDTDPVNITCPGGSCDNQTIDNNGEMTVNAEGVAKENTIGDTGKMTVNDGGIAQKTTVNSGGSVQINEGGSAIETTINGGLMNVAETGTAEGVTIDSGALLSGGYVSEAVVNSGGATIDSNSYKGFEVYGNGVSDDATVNTGGYMLIRDGGTANGTVIEGGTVEVRFDQPEEENPDDGTTADGGSDPDAGITGDGSVSGDDGSDSGEGNTGGDGSGDTGDSGGSETTPTSSTVNNTVINNGGTLNVETGGIANMTEVNEGGIMNVNKGGEANSSTVNTGGTANINDGGNAYSTTVDGGTMNVKDSGSAASSTITKGGKIIASGTSMVSETAVLDGTLEVKDNATALNTTVSGNGMLEASQAQEAITGLTVTDTGSYHLTTNNNVQNADLYGKHYDTLFSNGAGTGIIVGGSSQLDVMSGGKLADTVLQHKGTVNVQNGGSINNTVANDSSNITIAAGASAVGTTLNGTSSMTVSGTAADTIVNSSGSTAAKGLEVNNGASVSNTSINGSGTVLLKNGSTANNTVMNGGVLTAENGAKLENLEIKGKAETAIDNGASLSGAVTVSGNATLGGSYDYGKIFSDAAINSLTVTEGVNAKFGNSLNATTAGKSLTFADGSYHISSNGDNGSTAVKGWEIVNIGGKDGTADVSLAGDLNLGSDDKTIQIGNGSTLDTSEVENIAITGSLVNAGDLNLVSAGNLADDKDNTTTISGNYTGQANSSITLKVDTLNGTTDKLVVNGDVSGTSELNVNITSAAKPTEKILFLEAPNDNSATGAHFTIWRVNTSPYLWDTSNEGHNWYMDMVNVGGKIGVYSETLAYMGLQSAGLEQTRSMVYNVINKINLRNNNLVDNRLMHSPQYRYYSKGIENYYNNYNFWAMPIYHTITNDSGVNYEADIVGGEAGIDLYNNNNNKAGVFVSYRQGNYKFDGKADKFFARYGSEIDIDSYSGGVYYRHNWQDAWALAMVYGGIQEADIKTKDNVSSDSDATEFGASIAAGYVYNMNYSFNIEPSAVISFRSLSYDDAKDIYGKTAEFDTLTLLEADLGVKFENTWNLDSGYAKAYIRPSLLFNSVSGDEVTITNFLDKSPEIDDGAYARLEIGGSADLSKFFSMYSTVRATAGSDYQDLAVTAGLNYVF</sequence>
<gene>
    <name evidence="4" type="ORF">IAD20_04740</name>
</gene>
<evidence type="ECO:0000256" key="2">
    <source>
        <dbReference type="SAM" id="SignalP"/>
    </source>
</evidence>
<dbReference type="PROSITE" id="PS51208">
    <property type="entry name" value="AUTOTRANSPORTER"/>
    <property type="match status" value="1"/>
</dbReference>
<feature type="chain" id="PRO_5038350972" evidence="2">
    <location>
        <begin position="35"/>
        <end position="1169"/>
    </location>
</feature>
<dbReference type="Gene3D" id="2.40.128.130">
    <property type="entry name" value="Autotransporter beta-domain"/>
    <property type="match status" value="1"/>
</dbReference>
<dbReference type="Pfam" id="PF16168">
    <property type="entry name" value="AIDA"/>
    <property type="match status" value="1"/>
</dbReference>
<evidence type="ECO:0000259" key="3">
    <source>
        <dbReference type="PROSITE" id="PS51208"/>
    </source>
</evidence>
<evidence type="ECO:0000313" key="4">
    <source>
        <dbReference type="EMBL" id="HIU53367.1"/>
    </source>
</evidence>
<dbReference type="Pfam" id="PF03797">
    <property type="entry name" value="Autotransporter"/>
    <property type="match status" value="1"/>
</dbReference>
<reference evidence="4" key="2">
    <citation type="journal article" date="2021" name="PeerJ">
        <title>Extensive microbial diversity within the chicken gut microbiome revealed by metagenomics and culture.</title>
        <authorList>
            <person name="Gilroy R."/>
            <person name="Ravi A."/>
            <person name="Getino M."/>
            <person name="Pursley I."/>
            <person name="Horton D.L."/>
            <person name="Alikhan N.F."/>
            <person name="Baker D."/>
            <person name="Gharbi K."/>
            <person name="Hall N."/>
            <person name="Watson M."/>
            <person name="Adriaenssens E.M."/>
            <person name="Foster-Nyarko E."/>
            <person name="Jarju S."/>
            <person name="Secka A."/>
            <person name="Antonio M."/>
            <person name="Oren A."/>
            <person name="Chaudhuri R.R."/>
            <person name="La Ragione R."/>
            <person name="Hildebrand F."/>
            <person name="Pallen M.J."/>
        </authorList>
    </citation>
    <scope>NUCLEOTIDE SEQUENCE</scope>
    <source>
        <strain evidence="4">ChiW3-316</strain>
    </source>
</reference>
<organism evidence="4 5">
    <name type="scientific">Candidatus Scatocola faecipullorum</name>
    <dbReference type="NCBI Taxonomy" id="2840917"/>
    <lineage>
        <taxon>Bacteria</taxon>
        <taxon>Pseudomonadati</taxon>
        <taxon>Pseudomonadota</taxon>
        <taxon>Alphaproteobacteria</taxon>
        <taxon>Rhodospirillales</taxon>
        <taxon>Rhodospirillaceae</taxon>
        <taxon>Rhodospirillaceae incertae sedis</taxon>
        <taxon>Candidatus Scatocola</taxon>
    </lineage>
</organism>
<comment type="caution">
    <text evidence="4">The sequence shown here is derived from an EMBL/GenBank/DDBJ whole genome shotgun (WGS) entry which is preliminary data.</text>
</comment>
<proteinExistence type="predicted"/>
<dbReference type="Proteomes" id="UP000824107">
    <property type="component" value="Unassembled WGS sequence"/>
</dbReference>
<evidence type="ECO:0000313" key="5">
    <source>
        <dbReference type="Proteomes" id="UP000824107"/>
    </source>
</evidence>
<dbReference type="EMBL" id="DVNC01000029">
    <property type="protein sequence ID" value="HIU53367.1"/>
    <property type="molecule type" value="Genomic_DNA"/>
</dbReference>
<dbReference type="Gene3D" id="2.160.20.20">
    <property type="match status" value="3"/>
</dbReference>
<reference evidence="4" key="1">
    <citation type="submission" date="2020-10" db="EMBL/GenBank/DDBJ databases">
        <authorList>
            <person name="Gilroy R."/>
        </authorList>
    </citation>
    <scope>NUCLEOTIDE SEQUENCE</scope>
    <source>
        <strain evidence="4">ChiW3-316</strain>
    </source>
</reference>
<dbReference type="InterPro" id="IPR036709">
    <property type="entry name" value="Autotransporte_beta_dom_sf"/>
</dbReference>
<protein>
    <submittedName>
        <fullName evidence="4">Autotransporter domain-containing protein</fullName>
    </submittedName>
</protein>
<dbReference type="InterPro" id="IPR006315">
    <property type="entry name" value="OM_autotransptr_brl_dom"/>
</dbReference>